<organism evidence="1">
    <name type="scientific">marine sediment metagenome</name>
    <dbReference type="NCBI Taxonomy" id="412755"/>
    <lineage>
        <taxon>unclassified sequences</taxon>
        <taxon>metagenomes</taxon>
        <taxon>ecological metagenomes</taxon>
    </lineage>
</organism>
<accession>A0A0F9TK46</accession>
<dbReference type="EMBL" id="LAZR01000243">
    <property type="protein sequence ID" value="KKN79679.1"/>
    <property type="molecule type" value="Genomic_DNA"/>
</dbReference>
<reference evidence="1" key="1">
    <citation type="journal article" date="2015" name="Nature">
        <title>Complex archaea that bridge the gap between prokaryotes and eukaryotes.</title>
        <authorList>
            <person name="Spang A."/>
            <person name="Saw J.H."/>
            <person name="Jorgensen S.L."/>
            <person name="Zaremba-Niedzwiedzka K."/>
            <person name="Martijn J."/>
            <person name="Lind A.E."/>
            <person name="van Eijk R."/>
            <person name="Schleper C."/>
            <person name="Guy L."/>
            <person name="Ettema T.J."/>
        </authorList>
    </citation>
    <scope>NUCLEOTIDE SEQUENCE</scope>
</reference>
<proteinExistence type="predicted"/>
<protein>
    <recommendedName>
        <fullName evidence="2">Peptidase C51 domain-containing protein</fullName>
    </recommendedName>
</protein>
<dbReference type="AlphaFoldDB" id="A0A0F9TK46"/>
<sequence>MQQMGWEHGQAWCAYFAELVWKEAYKQYNVDLLPLLDELFHAGAVKTFNNFSSSRDFDDGLVPDFGALMVWQKYVKKNGRIIADWRGHIGVVIDPVLPPIDRIKYVEEKKPYTIHVMEGNTNSEGGCEGIEVARKRRKVDFSIKKGLVLKGFIYPKT</sequence>
<name>A0A0F9TK46_9ZZZZ</name>
<evidence type="ECO:0008006" key="2">
    <source>
        <dbReference type="Google" id="ProtNLM"/>
    </source>
</evidence>
<comment type="caution">
    <text evidence="1">The sequence shown here is derived from an EMBL/GenBank/DDBJ whole genome shotgun (WGS) entry which is preliminary data.</text>
</comment>
<gene>
    <name evidence="1" type="ORF">LCGC14_0337010</name>
</gene>
<evidence type="ECO:0000313" key="1">
    <source>
        <dbReference type="EMBL" id="KKN79679.1"/>
    </source>
</evidence>